<evidence type="ECO:0000256" key="6">
    <source>
        <dbReference type="ARBA" id="ARBA00022679"/>
    </source>
</evidence>
<dbReference type="GO" id="GO:0005524">
    <property type="term" value="F:ATP binding"/>
    <property type="evidence" value="ECO:0007669"/>
    <property type="project" value="UniProtKB-KW"/>
</dbReference>
<evidence type="ECO:0000256" key="7">
    <source>
        <dbReference type="ARBA" id="ARBA00022692"/>
    </source>
</evidence>
<dbReference type="EMBL" id="LT840184">
    <property type="protein sequence ID" value="SMF91424.1"/>
    <property type="molecule type" value="Genomic_DNA"/>
</dbReference>
<comment type="subcellular location">
    <subcellularLocation>
        <location evidence="2">Cell membrane</location>
        <topology evidence="2">Multi-pass membrane protein</topology>
    </subcellularLocation>
</comment>
<dbReference type="GO" id="GO:0000155">
    <property type="term" value="F:phosphorelay sensor kinase activity"/>
    <property type="evidence" value="ECO:0007669"/>
    <property type="project" value="InterPro"/>
</dbReference>
<evidence type="ECO:0000256" key="10">
    <source>
        <dbReference type="ARBA" id="ARBA00022840"/>
    </source>
</evidence>
<dbReference type="InterPro" id="IPR036890">
    <property type="entry name" value="HATPase_C_sf"/>
</dbReference>
<keyword evidence="9 17" id="KW-0418">Kinase</keyword>
<dbReference type="InterPro" id="IPR050398">
    <property type="entry name" value="HssS/ArlS-like"/>
</dbReference>
<feature type="domain" description="HAMP" evidence="16">
    <location>
        <begin position="202"/>
        <end position="254"/>
    </location>
</feature>
<sequence length="466" mass="52914">MKWRYKERKKGRFRNSLTSRYLLIILIAMIFMPIMFPLASVFFWFVNDTVLNNEPTPPGKYANGKVLEEMWHQEAAKLGGQSPERINERLREIRQEYPETSIFWVDASSRTRLELPGGQEIPEQWSSEHTVQFMKQSVGTDPFTTVALIGGKKDGGQGFMVMQLPRSYINEPDPIGSRTAIYILFMLTMFIMFILISWMFFVRIRKRLLHLRDAMTSPGETGIPTQIQLNKPDEIGQLEEAYNHMVAQLEKGRQREKEEEELRKSLIANLSHDLRTPLTVIRSHIFSMGNEPLSDTGKESLTLMESKIGDVGGLIDNLLSYSLLTSGRAELNPEPSDVLRLVRESAAGWYPLWEKEGIEADIDLQDEPVIWPIDVLWFKRILDNLFQNVVRHAKSGQYIGIYSKELPGKGMAIIVSDKGPGMGGRSFDKGAGIGLAVVDYLTREMGIDVQVQSSPEGTSITLSRKI</sequence>
<name>A0A1X7HST7_9BACL</name>
<dbReference type="InterPro" id="IPR003594">
    <property type="entry name" value="HATPase_dom"/>
</dbReference>
<feature type="transmembrane region" description="Helical" evidence="14">
    <location>
        <begin position="180"/>
        <end position="202"/>
    </location>
</feature>
<dbReference type="SMART" id="SM00387">
    <property type="entry name" value="HATPase_c"/>
    <property type="match status" value="1"/>
</dbReference>
<keyword evidence="8" id="KW-0547">Nucleotide-binding</keyword>
<keyword evidence="6" id="KW-0808">Transferase</keyword>
<dbReference type="CDD" id="cd00082">
    <property type="entry name" value="HisKA"/>
    <property type="match status" value="1"/>
</dbReference>
<evidence type="ECO:0000313" key="17">
    <source>
        <dbReference type="EMBL" id="SMF91424.1"/>
    </source>
</evidence>
<dbReference type="Pfam" id="PF02518">
    <property type="entry name" value="HATPase_c"/>
    <property type="match status" value="1"/>
</dbReference>
<dbReference type="SUPFAM" id="SSF47384">
    <property type="entry name" value="Homodimeric domain of signal transducing histidine kinase"/>
    <property type="match status" value="1"/>
</dbReference>
<dbReference type="PANTHER" id="PTHR45528:SF9">
    <property type="entry name" value="SENSOR HISTIDINE KINASE YBDK"/>
    <property type="match status" value="1"/>
</dbReference>
<keyword evidence="5" id="KW-0597">Phosphoprotein</keyword>
<keyword evidence="7 14" id="KW-0812">Transmembrane</keyword>
<keyword evidence="12" id="KW-0902">Two-component regulatory system</keyword>
<evidence type="ECO:0000259" key="16">
    <source>
        <dbReference type="PROSITE" id="PS50885"/>
    </source>
</evidence>
<evidence type="ECO:0000256" key="3">
    <source>
        <dbReference type="ARBA" id="ARBA00012438"/>
    </source>
</evidence>
<dbReference type="PROSITE" id="PS50885">
    <property type="entry name" value="HAMP"/>
    <property type="match status" value="1"/>
</dbReference>
<dbReference type="InterPro" id="IPR003661">
    <property type="entry name" value="HisK_dim/P_dom"/>
</dbReference>
<dbReference type="InterPro" id="IPR005467">
    <property type="entry name" value="His_kinase_dom"/>
</dbReference>
<dbReference type="InterPro" id="IPR003660">
    <property type="entry name" value="HAMP_dom"/>
</dbReference>
<dbReference type="Gene3D" id="3.30.565.10">
    <property type="entry name" value="Histidine kinase-like ATPase, C-terminal domain"/>
    <property type="match status" value="1"/>
</dbReference>
<dbReference type="EC" id="2.7.13.3" evidence="3"/>
<evidence type="ECO:0000313" key="18">
    <source>
        <dbReference type="Proteomes" id="UP000192940"/>
    </source>
</evidence>
<dbReference type="STRING" id="1313296.SAMN05661091_5451"/>
<evidence type="ECO:0000256" key="4">
    <source>
        <dbReference type="ARBA" id="ARBA00022475"/>
    </source>
</evidence>
<keyword evidence="10" id="KW-0067">ATP-binding</keyword>
<feature type="transmembrane region" description="Helical" evidence="14">
    <location>
        <begin position="21"/>
        <end position="46"/>
    </location>
</feature>
<dbReference type="PROSITE" id="PS50109">
    <property type="entry name" value="HIS_KIN"/>
    <property type="match status" value="1"/>
</dbReference>
<dbReference type="RefSeq" id="WP_208916058.1">
    <property type="nucleotide sequence ID" value="NZ_LT840184.1"/>
</dbReference>
<comment type="catalytic activity">
    <reaction evidence="1">
        <text>ATP + protein L-histidine = ADP + protein N-phospho-L-histidine.</text>
        <dbReference type="EC" id="2.7.13.3"/>
    </reaction>
</comment>
<dbReference type="SMART" id="SM00388">
    <property type="entry name" value="HisKA"/>
    <property type="match status" value="1"/>
</dbReference>
<gene>
    <name evidence="17" type="ORF">SAMN05661091_5451</name>
</gene>
<evidence type="ECO:0000256" key="2">
    <source>
        <dbReference type="ARBA" id="ARBA00004651"/>
    </source>
</evidence>
<dbReference type="InterPro" id="IPR036097">
    <property type="entry name" value="HisK_dim/P_sf"/>
</dbReference>
<accession>A0A1X7HST7</accession>
<dbReference type="Gene3D" id="1.10.287.130">
    <property type="match status" value="1"/>
</dbReference>
<evidence type="ECO:0000256" key="8">
    <source>
        <dbReference type="ARBA" id="ARBA00022741"/>
    </source>
</evidence>
<dbReference type="GO" id="GO:0005886">
    <property type="term" value="C:plasma membrane"/>
    <property type="evidence" value="ECO:0007669"/>
    <property type="project" value="UniProtKB-SubCell"/>
</dbReference>
<proteinExistence type="predicted"/>
<organism evidence="17 18">
    <name type="scientific">Paenibacillus uliginis N3/975</name>
    <dbReference type="NCBI Taxonomy" id="1313296"/>
    <lineage>
        <taxon>Bacteria</taxon>
        <taxon>Bacillati</taxon>
        <taxon>Bacillota</taxon>
        <taxon>Bacilli</taxon>
        <taxon>Bacillales</taxon>
        <taxon>Paenibacillaceae</taxon>
        <taxon>Paenibacillus</taxon>
    </lineage>
</organism>
<dbReference type="Pfam" id="PF00512">
    <property type="entry name" value="HisKA"/>
    <property type="match status" value="1"/>
</dbReference>
<evidence type="ECO:0000256" key="5">
    <source>
        <dbReference type="ARBA" id="ARBA00022553"/>
    </source>
</evidence>
<dbReference type="CDD" id="cd06225">
    <property type="entry name" value="HAMP"/>
    <property type="match status" value="1"/>
</dbReference>
<dbReference type="SUPFAM" id="SSF55874">
    <property type="entry name" value="ATPase domain of HSP90 chaperone/DNA topoisomerase II/histidine kinase"/>
    <property type="match status" value="1"/>
</dbReference>
<evidence type="ECO:0000256" key="12">
    <source>
        <dbReference type="ARBA" id="ARBA00023012"/>
    </source>
</evidence>
<keyword evidence="13 14" id="KW-0472">Membrane</keyword>
<feature type="domain" description="Histidine kinase" evidence="15">
    <location>
        <begin position="269"/>
        <end position="466"/>
    </location>
</feature>
<dbReference type="Proteomes" id="UP000192940">
    <property type="component" value="Chromosome I"/>
</dbReference>
<dbReference type="AlphaFoldDB" id="A0A1X7HST7"/>
<dbReference type="Gene3D" id="6.10.340.10">
    <property type="match status" value="1"/>
</dbReference>
<keyword evidence="18" id="KW-1185">Reference proteome</keyword>
<evidence type="ECO:0000256" key="9">
    <source>
        <dbReference type="ARBA" id="ARBA00022777"/>
    </source>
</evidence>
<evidence type="ECO:0000256" key="11">
    <source>
        <dbReference type="ARBA" id="ARBA00022989"/>
    </source>
</evidence>
<dbReference type="PANTHER" id="PTHR45528">
    <property type="entry name" value="SENSOR HISTIDINE KINASE CPXA"/>
    <property type="match status" value="1"/>
</dbReference>
<evidence type="ECO:0000256" key="14">
    <source>
        <dbReference type="SAM" id="Phobius"/>
    </source>
</evidence>
<evidence type="ECO:0000256" key="1">
    <source>
        <dbReference type="ARBA" id="ARBA00000085"/>
    </source>
</evidence>
<keyword evidence="4" id="KW-1003">Cell membrane</keyword>
<protein>
    <recommendedName>
        <fullName evidence="3">histidine kinase</fullName>
        <ecNumber evidence="3">2.7.13.3</ecNumber>
    </recommendedName>
</protein>
<reference evidence="17 18" key="1">
    <citation type="submission" date="2017-04" db="EMBL/GenBank/DDBJ databases">
        <authorList>
            <person name="Afonso C.L."/>
            <person name="Miller P.J."/>
            <person name="Scott M.A."/>
            <person name="Spackman E."/>
            <person name="Goraichik I."/>
            <person name="Dimitrov K.M."/>
            <person name="Suarez D.L."/>
            <person name="Swayne D.E."/>
        </authorList>
    </citation>
    <scope>NUCLEOTIDE SEQUENCE [LARGE SCALE GENOMIC DNA]</scope>
    <source>
        <strain evidence="17 18">N3/975</strain>
    </source>
</reference>
<keyword evidence="11 14" id="KW-1133">Transmembrane helix</keyword>
<evidence type="ECO:0000256" key="13">
    <source>
        <dbReference type="ARBA" id="ARBA00023136"/>
    </source>
</evidence>
<evidence type="ECO:0000259" key="15">
    <source>
        <dbReference type="PROSITE" id="PS50109"/>
    </source>
</evidence>